<evidence type="ECO:0000313" key="2">
    <source>
        <dbReference type="EMBL" id="MFC5551595.1"/>
    </source>
</evidence>
<dbReference type="SUPFAM" id="SSF74653">
    <property type="entry name" value="TolA/TonB C-terminal domain"/>
    <property type="match status" value="1"/>
</dbReference>
<comment type="caution">
    <text evidence="2">The sequence shown here is derived from an EMBL/GenBank/DDBJ whole genome shotgun (WGS) entry which is preliminary data.</text>
</comment>
<dbReference type="Pfam" id="PF13103">
    <property type="entry name" value="TonB_2"/>
    <property type="match status" value="1"/>
</dbReference>
<name>A0ABW0S6S7_9BURK</name>
<dbReference type="Proteomes" id="UP001596086">
    <property type="component" value="Unassembled WGS sequence"/>
</dbReference>
<dbReference type="EMBL" id="JBHSMZ010000024">
    <property type="protein sequence ID" value="MFC5551595.1"/>
    <property type="molecule type" value="Genomic_DNA"/>
</dbReference>
<gene>
    <name evidence="2" type="ORF">ACFPO9_24015</name>
</gene>
<dbReference type="Gene3D" id="3.30.1150.10">
    <property type="match status" value="1"/>
</dbReference>
<evidence type="ECO:0000256" key="1">
    <source>
        <dbReference type="SAM" id="MobiDB-lite"/>
    </source>
</evidence>
<keyword evidence="3" id="KW-1185">Reference proteome</keyword>
<organism evidence="2 3">
    <name type="scientific">Massilia aerilata</name>
    <dbReference type="NCBI Taxonomy" id="453817"/>
    <lineage>
        <taxon>Bacteria</taxon>
        <taxon>Pseudomonadati</taxon>
        <taxon>Pseudomonadota</taxon>
        <taxon>Betaproteobacteria</taxon>
        <taxon>Burkholderiales</taxon>
        <taxon>Oxalobacteraceae</taxon>
        <taxon>Telluria group</taxon>
        <taxon>Massilia</taxon>
    </lineage>
</organism>
<protein>
    <submittedName>
        <fullName evidence="2">TonB C-terminal domain-containing protein</fullName>
    </submittedName>
</protein>
<dbReference type="RefSeq" id="WP_379775923.1">
    <property type="nucleotide sequence ID" value="NZ_JBHSMZ010000024.1"/>
</dbReference>
<sequence>MNSVRPIPQHVKSLQHNRPMMIAIAFSVLAHASLLAVRFAAPDAFRLQPTDPGLEVILVNAKHERAPVKAEALAQSNLDGGGNADAGRAQSPLPDLRKIEDGDSIKAVQRRIAELEQRQKLLTQTRVSGFNAAPIAEQDKPDPSRNGADMLETSRAIARQTAEITQRISDQNKRPKKTFISPSTRGVGYAIYYKALQKRVEEVGTLSFPQQNGRKLYGELVMYIPVFQDGSIYEKEGGPRIERSSGNRALDQAALGIVRRAAPFGKFPANMRSTDKDDLWIVITTFTFTREGKLQAELREEKGA</sequence>
<accession>A0ABW0S6S7</accession>
<proteinExistence type="predicted"/>
<reference evidence="3" key="1">
    <citation type="journal article" date="2019" name="Int. J. Syst. Evol. Microbiol.">
        <title>The Global Catalogue of Microorganisms (GCM) 10K type strain sequencing project: providing services to taxonomists for standard genome sequencing and annotation.</title>
        <authorList>
            <consortium name="The Broad Institute Genomics Platform"/>
            <consortium name="The Broad Institute Genome Sequencing Center for Infectious Disease"/>
            <person name="Wu L."/>
            <person name="Ma J."/>
        </authorList>
    </citation>
    <scope>NUCLEOTIDE SEQUENCE [LARGE SCALE GENOMIC DNA]</scope>
    <source>
        <strain evidence="3">CGMCC 4.5798</strain>
    </source>
</reference>
<evidence type="ECO:0000313" key="3">
    <source>
        <dbReference type="Proteomes" id="UP001596086"/>
    </source>
</evidence>
<feature type="region of interest" description="Disordered" evidence="1">
    <location>
        <begin position="76"/>
        <end position="97"/>
    </location>
</feature>